<keyword evidence="11 32" id="KW-0945">Host-virus interaction</keyword>
<feature type="region of interest" description="Immunosuppression" evidence="32">
    <location>
        <begin position="563"/>
        <end position="581"/>
    </location>
</feature>
<keyword evidence="8 32" id="KW-1170">Fusion of virus membrane with host endosomal membrane</keyword>
<dbReference type="SUPFAM" id="SSF58069">
    <property type="entry name" value="Virus ectodomain"/>
    <property type="match status" value="1"/>
</dbReference>
<feature type="lipid moiety-binding region" description="S-palmitoyl cysteine; by host" evidence="32">
    <location>
        <position position="753"/>
    </location>
</feature>
<evidence type="ECO:0000256" key="14">
    <source>
        <dbReference type="ARBA" id="ARBA00022692"/>
    </source>
</evidence>
<dbReference type="Gene3D" id="1.20.5.490">
    <property type="entry name" value="Single helix bin"/>
    <property type="match status" value="1"/>
</dbReference>
<keyword evidence="22 32" id="KW-1133">Transmembrane helix</keyword>
<comment type="function">
    <text evidence="32">Surface protein gp120: Attaches the virus to the host lymphoid cell by binding to the primary receptor CD4. This interaction induces a structural rearrangement creating a high affinity binding site for a chemokine coreceptor like CXCR4 and/or CCR5. Acts as a ligand for CD209/DC-SIGN and CLEC4M/DC-SIGNR, which are respectively found on dendritic cells (DCs), and on endothelial cells of liver sinusoids and lymph node sinuses. These interactions allow capture of viral particles at mucosal surfaces by these cells and subsequent transmission to permissive cells. HIV subverts the migration properties of dendritic cells to gain access to CD4+ T-cells in lymph nodes. Virus transmission to permissive T-cells occurs either in trans (without DCs infection, through viral capture and transmission), or in cis (following DCs productive infection, through the usual CD4-gp120 interaction), thereby inducing a robust infection. In trans infection, bound virions remain infectious over days and it is proposed that they are not degraded, but protected in non-lysosomal acidic organelles within the DCs close to the cell membrane thus contributing to the viral infectious potential during DCs' migration from the periphery to the lymphoid tissues. On arrival at lymphoid tissues, intact virions recycle back to DCs' cell surface allowing virus transmission to CD4+ T-cells.</text>
</comment>
<keyword evidence="14 32" id="KW-0812">Transmembrane</keyword>
<feature type="transmembrane region" description="Helical" evidence="33">
    <location>
        <begin position="667"/>
        <end position="694"/>
    </location>
</feature>
<comment type="subcellular location">
    <molecule>Surface protein gp120</molecule>
    <subcellularLocation>
        <location evidence="32">Virion membrane</location>
        <topology evidence="32">Peripheral membrane protein</topology>
    </subcellularLocation>
    <subcellularLocation>
        <location evidence="32">Host cell membrane</location>
        <topology evidence="32">Peripheral membrane protein</topology>
    </subcellularLocation>
    <subcellularLocation>
        <location evidence="32">Host endosome membrane</location>
        <topology evidence="32">Single-pass type I membrane protein</topology>
    </subcellularLocation>
    <text evidence="32">The surface protein is not anchored to the viral envelope, but associates with the extravirion surface through its binding to TM. It is probably concentrated at the site of budding and incorporated into the virions possibly by contacts between the cytoplasmic tail of Env and the N-terminus of Gag.</text>
</comment>
<feature type="disulfide bond" evidence="32">
    <location>
        <begin position="210"/>
        <end position="239"/>
    </location>
</feature>
<evidence type="ECO:0000259" key="35">
    <source>
        <dbReference type="Pfam" id="PF00516"/>
    </source>
</evidence>
<dbReference type="InterPro" id="IPR000777">
    <property type="entry name" value="HIV1_Gp120"/>
</dbReference>
<evidence type="ECO:0000256" key="30">
    <source>
        <dbReference type="ARBA" id="ARBA00023288"/>
    </source>
</evidence>
<evidence type="ECO:0000256" key="34">
    <source>
        <dbReference type="SAM" id="MobiDB-lite"/>
    </source>
</evidence>
<dbReference type="InterPro" id="IPR037527">
    <property type="entry name" value="Gp160"/>
</dbReference>
<feature type="site" description="Cleavage; by host furin" evidence="32">
    <location>
        <begin position="500"/>
        <end position="501"/>
    </location>
</feature>
<evidence type="ECO:0000256" key="4">
    <source>
        <dbReference type="ARBA" id="ARBA00004563"/>
    </source>
</evidence>
<comment type="domain">
    <text evidence="32">Some of the most genetically diverse regions of the viral genome are present in Env. They are called variable regions 1 through 5 (V1 through V5). Coreceptor usage of gp120 is determined mainly by the primary structure of the third variable region (V3) in the outer domain of gp120. The sequence of V3 determines which coreceptor, CCR5 and/or CXCR4 (corresponding to R5/macrophage, X4/T cell and R5X4/T cell and macrophage tropism), is used to trigger the fusion potential of the Env complex, and hence which cells the virus can infect. Binding to CCR5 involves a region adjacent in addition to V3.</text>
</comment>
<dbReference type="GO" id="GO:0020002">
    <property type="term" value="C:host cell plasma membrane"/>
    <property type="evidence" value="ECO:0007669"/>
    <property type="project" value="UniProtKB-SubCell"/>
</dbReference>
<keyword evidence="7 32" id="KW-1168">Fusion of virus membrane with host membrane</keyword>
<evidence type="ECO:0000256" key="8">
    <source>
        <dbReference type="ARBA" id="ARBA00022510"/>
    </source>
</evidence>
<reference evidence="37" key="2">
    <citation type="submission" date="2012-11" db="EMBL/GenBank/DDBJ databases">
        <authorList>
            <person name="Buckheit Sturdevant C."/>
            <person name="Dow A."/>
            <person name="Jabara C.B."/>
            <person name="Joseph S.B."/>
            <person name="Schnell G."/>
            <person name="Takamune N."/>
            <person name="Mallewa M."/>
            <person name="Heyderman R.S."/>
            <person name="Van Rie A."/>
            <person name="Swanstrom R."/>
        </authorList>
    </citation>
    <scope>NUCLEOTIDE SEQUENCE</scope>
    <source>
        <strain evidence="37">4002_CSF_Visit_1_amplicon19</strain>
    </source>
</reference>
<dbReference type="GO" id="GO:0019064">
    <property type="term" value="P:fusion of virus membrane with host plasma membrane"/>
    <property type="evidence" value="ECO:0007669"/>
    <property type="project" value="UniProtKB-UniRule"/>
</dbReference>
<keyword evidence="24 32" id="KW-0175">Coiled coil</keyword>
<reference evidence="37" key="1">
    <citation type="journal article" date="2012" name="PLoS Pathog.">
        <title>Central Nervous System Compartmentalization of HIV-1 Subtype C Variants Early and Late in Infection in Young Children.</title>
        <authorList>
            <person name="Sturdevant C.B."/>
            <person name="Dow A."/>
            <person name="Jabara C.B."/>
            <person name="Joseph S.B."/>
            <person name="Schnell G."/>
            <person name="Takamune N."/>
            <person name="Mallewa M."/>
            <person name="Heyderman R.S."/>
            <person name="Van Rie A."/>
            <person name="Swanstrom R."/>
        </authorList>
    </citation>
    <scope>NUCLEOTIDE SEQUENCE</scope>
    <source>
        <strain evidence="37">4002_CSF_Visit_1_amplicon19</strain>
    </source>
</reference>
<dbReference type="GO" id="GO:0075512">
    <property type="term" value="P:clathrin-dependent endocytosis of virus by host cell"/>
    <property type="evidence" value="ECO:0007669"/>
    <property type="project" value="UniProtKB-UniRule"/>
</dbReference>
<dbReference type="CDD" id="cd09909">
    <property type="entry name" value="HIV-1-like_HR1-HR2"/>
    <property type="match status" value="1"/>
</dbReference>
<dbReference type="GO" id="GO:0052031">
    <property type="term" value="P:symbiont-mediated perturbation of host defense response"/>
    <property type="evidence" value="ECO:0007669"/>
    <property type="project" value="UniProtKB-UniRule"/>
</dbReference>
<feature type="region of interest" description="Disordered" evidence="34">
    <location>
        <begin position="707"/>
        <end position="731"/>
    </location>
</feature>
<evidence type="ECO:0000256" key="32">
    <source>
        <dbReference type="HAMAP-Rule" id="MF_04083"/>
    </source>
</evidence>
<feature type="compositionally biased region" description="Basic and acidic residues" evidence="34">
    <location>
        <begin position="714"/>
        <end position="731"/>
    </location>
</feature>
<organismHost>
    <name type="scientific">Homo sapiens</name>
    <name type="common">Human</name>
    <dbReference type="NCBI Taxonomy" id="9606"/>
</organismHost>
<dbReference type="SUPFAM" id="SSF56502">
    <property type="entry name" value="gp120 core"/>
    <property type="match status" value="2"/>
</dbReference>
<evidence type="ECO:0000256" key="33">
    <source>
        <dbReference type="RuleBase" id="RU363095"/>
    </source>
</evidence>
<feature type="topological domain" description="Cytoplasmic" evidence="32">
    <location>
        <begin position="695"/>
        <end position="852"/>
    </location>
</feature>
<evidence type="ECO:0000256" key="25">
    <source>
        <dbReference type="ARBA" id="ARBA00023136"/>
    </source>
</evidence>
<evidence type="ECO:0000256" key="11">
    <source>
        <dbReference type="ARBA" id="ARBA00022581"/>
    </source>
</evidence>
<dbReference type="Pfam" id="PF00516">
    <property type="entry name" value="GP120"/>
    <property type="match status" value="2"/>
</dbReference>
<evidence type="ECO:0000256" key="10">
    <source>
        <dbReference type="ARBA" id="ARBA00022570"/>
    </source>
</evidence>
<feature type="chain" id="PRO_5023306950" description="Transmembrane protein gp41" evidence="32">
    <location>
        <begin position="501"/>
        <end position="852"/>
    </location>
</feature>
<keyword evidence="25 32" id="KW-0472">Membrane</keyword>
<evidence type="ECO:0000256" key="20">
    <source>
        <dbReference type="ARBA" id="ARBA00022879"/>
    </source>
</evidence>
<feature type="lipid moiety-binding region" description="S-palmitoyl cysteine; by host" evidence="32">
    <location>
        <position position="833"/>
    </location>
</feature>
<feature type="transmembrane region" description="Helical" evidence="33">
    <location>
        <begin position="501"/>
        <end position="524"/>
    </location>
</feature>
<dbReference type="GO" id="GO:0016020">
    <property type="term" value="C:membrane"/>
    <property type="evidence" value="ECO:0007669"/>
    <property type="project" value="UniProtKB-UniRule"/>
</dbReference>
<feature type="disulfide bond" evidence="32">
    <location>
        <begin position="220"/>
        <end position="231"/>
    </location>
</feature>
<evidence type="ECO:0000256" key="6">
    <source>
        <dbReference type="ARBA" id="ARBA00004650"/>
    </source>
</evidence>
<evidence type="ECO:0000256" key="23">
    <source>
        <dbReference type="ARBA" id="ARBA00023046"/>
    </source>
</evidence>
<evidence type="ECO:0000256" key="24">
    <source>
        <dbReference type="ARBA" id="ARBA00023054"/>
    </source>
</evidence>
<comment type="subcellular location">
    <subcellularLocation>
        <location evidence="3">Host cell membrane</location>
        <topology evidence="3">Peripheral membrane protein</topology>
    </subcellularLocation>
    <subcellularLocation>
        <location evidence="1">Host cell membrane</location>
        <topology evidence="1">Single-pass type I membrane protein</topology>
    </subcellularLocation>
    <subcellularLocation>
        <location evidence="2">Host endosome membrane</location>
        <topology evidence="2">Peripheral membrane protein</topology>
    </subcellularLocation>
    <subcellularLocation>
        <location evidence="5">Host endosome membrane</location>
        <topology evidence="5">Single-pass type I membrane protein</topology>
    </subcellularLocation>
    <subcellularLocation>
        <location evidence="6">Virion membrane</location>
        <topology evidence="6">Peripheral membrane protein</topology>
    </subcellularLocation>
    <subcellularLocation>
        <location evidence="4">Virion membrane</location>
        <topology evidence="4">Single-pass type I membrane protein</topology>
    </subcellularLocation>
</comment>
<evidence type="ECO:0000256" key="9">
    <source>
        <dbReference type="ARBA" id="ARBA00022511"/>
    </source>
</evidence>
<feature type="region of interest" description="Fusion peptide" evidence="32">
    <location>
        <begin position="501"/>
        <end position="521"/>
    </location>
</feature>
<comment type="subcellular location">
    <molecule>Transmembrane protein gp41</molecule>
    <subcellularLocation>
        <location evidence="32">Virion membrane</location>
        <topology evidence="32">Single-pass type I membrane protein</topology>
    </subcellularLocation>
    <subcellularLocation>
        <location evidence="32">Host cell membrane</location>
        <topology evidence="32">Single-pass type I membrane protein</topology>
    </subcellularLocation>
    <subcellularLocation>
        <location evidence="32">Host endosome membrane</location>
        <topology evidence="32">Single-pass type I membrane protein</topology>
    </subcellularLocation>
    <text evidence="32">It is probably concentrated at the site of budding and incorporated into the virions possibly by contacts between the cytoplasmic tail of Env and the N-terminus of Gag.</text>
</comment>
<comment type="domain">
    <text evidence="32">The membrane proximal external region (MPER) present in gp41 is a tryptophan-rich region recognized by the antibodies 2F5, Z13, and 4E10. MPER seems to play a role in fusion.</text>
</comment>
<comment type="domain">
    <text evidence="32 33">The 17 amino acids long immunosuppressive region is present in many retroviral envelope proteins. Synthetic peptides derived from this relatively conserved sequence inhibit immune function in vitro and in vivo.</text>
</comment>
<accession>L7WJ39</accession>
<dbReference type="Gene3D" id="2.170.40.20">
    <property type="entry name" value="Human immunodeficiency virus 1, Gp160, envelope glycoprotein"/>
    <property type="match status" value="2"/>
</dbReference>
<comment type="PTM">
    <text evidence="32">Palmitoylation of the transmembrane protein and of Env polyprotein (prior to its proteolytic cleavage) is essential for their association with host cell membrane lipid rafts. Palmitoylation is therefore required for envelope trafficking to classical lipid rafts, but not for viral replication.</text>
</comment>
<dbReference type="GO" id="GO:0019062">
    <property type="term" value="P:virion attachment to host cell"/>
    <property type="evidence" value="ECO:0007669"/>
    <property type="project" value="UniProtKB-UniRule"/>
</dbReference>
<dbReference type="GO" id="GO:0055036">
    <property type="term" value="C:virion membrane"/>
    <property type="evidence" value="ECO:0007669"/>
    <property type="project" value="UniProtKB-SubCell"/>
</dbReference>
<keyword evidence="19 32" id="KW-1043">Host membrane</keyword>
<evidence type="ECO:0000259" key="36">
    <source>
        <dbReference type="Pfam" id="PF00517"/>
    </source>
</evidence>
<evidence type="ECO:0000256" key="13">
    <source>
        <dbReference type="ARBA" id="ARBA00022685"/>
    </source>
</evidence>
<sequence>MRVRGILRNCQQWWIWGILGFWMIYNVMGNLWVTVYYGVPVWKEAKTTLFCASDAKAYEKEVHNIWATHACVPTDPNPQEMVLENVTENFNMWKNDMVDQMHEDIISLWDQSLKPCVRLTPLCVTLKCNETSVNRNVSSDMKNCSFNATTELRDKKKLEHALFYRLDIVPLNESNNSNNSKEYRLINCNTSTITQACPKVSFDPIPIHYCTPAGYAILKCNNRTFNGKGPCKNVSTVQCTHGIKPVVSTQLLLNGSLAEEGIIIRSENLTSNVKTIIVHLNESVAINCIRPSNNTRKSVRIGPGQAFYATGDIIGNIRQAHCNISTIDWNRTLIRISKKLREYFPNKTIKFEPPNKGGDLEITMHSFNCGGEFFYCNTSQLFNSTYSLNETYNINFNDTNSTEIVLPCRIKQIINMWQEVGRAMYAPPIAGNITCRSNITGLLLTRDGGPNQTTETFRPAGGDMRDNWRSELYKYKVVEIKPLGIAPTGAKRRVVERGKRAVGIGAVFLGFLGAAGSTMGAASLTLTVQARQLLSGIVQQQSNLLRAIEAQQHLLQLTVWGIKQLQTRVLAIEKYLRDQQLLGMWGCSGKLICTTNVPWNSSWSNKSYTAIWDNLTWMQWDREIENYTNTIYTLLEDSQIQQEKNEKDLLALNSWQNLWTWFDISNWLWYIKIFIMIVGGLIGLRIIFAVLSIVNRVRQGYSPLSFQTLTPNPREPDRPGGIREEGGEQDRDRSIRLVSGFLALAWDDLRSLCLFSYHRLRDFILIVARAVELLGRSSLRGLQRGWEALKYLGSLVQYWGLELKKSAISLLDTTAIAVAEGTDRIIEIVQSICRAIRNIPRRIRQGFEAALQ</sequence>
<feature type="short sequence motif" description="YXXL motif; contains endocytosis signal" evidence="32">
    <location>
        <begin position="701"/>
        <end position="704"/>
    </location>
</feature>
<evidence type="ECO:0000256" key="29">
    <source>
        <dbReference type="ARBA" id="ARBA00023280"/>
    </source>
</evidence>
<evidence type="ECO:0000256" key="26">
    <source>
        <dbReference type="ARBA" id="ARBA00023139"/>
    </source>
</evidence>
<feature type="domain" description="Human immunodeficiency virus 1 envelope glycoprotein Gp120" evidence="35">
    <location>
        <begin position="139"/>
        <end position="500"/>
    </location>
</feature>
<feature type="coiled-coil region" evidence="32">
    <location>
        <begin position="622"/>
        <end position="656"/>
    </location>
</feature>
<evidence type="ECO:0000256" key="27">
    <source>
        <dbReference type="ARBA" id="ARBA00023157"/>
    </source>
</evidence>
<evidence type="ECO:0000256" key="2">
    <source>
        <dbReference type="ARBA" id="ARBA00004433"/>
    </source>
</evidence>
<evidence type="ECO:0000256" key="15">
    <source>
        <dbReference type="ARBA" id="ARBA00022703"/>
    </source>
</evidence>
<keyword evidence="16 32" id="KW-0732">Signal</keyword>
<comment type="subunit">
    <text evidence="32">The mature envelope protein (Env) consists of a homotrimer of non-covalently associated gp120-gp41 heterodimers. The resulting complex protrudes from the virus surface as a spike. There seems to be as few as 10 spikes on the average virion. Surface protein gp120 interacts with host CD4, CCR5 and CXCR4. Gp120 also interacts with the C-type lectins CD209/DC-SIGN and CLEC4M/DC-SIGNR (collectively referred to as DC-SIGN(R)). Gp120 and gp41 interact with GalCer. Gp120 interacts with host ITGA4/ITGB7 complex; on CD4+ T-cells, this interaction results in rapid activation of integrin ITGAL/LFA-1, which facilitates efficient cell-to-cell spreading of HIV-1. Gp120 interacts with cell-associated heparan sulfate; this interaction increases virus infectivity on permissive cells and may be involved in infection of CD4- cells.</text>
</comment>
<comment type="domain">
    <text evidence="32">The CD4-binding region is targeted by the antibody b12.</text>
</comment>
<keyword evidence="17 32" id="KW-1161">Viral attachment to host cell</keyword>
<evidence type="ECO:0000256" key="31">
    <source>
        <dbReference type="ARBA" id="ARBA00023296"/>
    </source>
</evidence>
<keyword evidence="27 32" id="KW-1015">Disulfide bond</keyword>
<dbReference type="FunFam" id="1.10.287.210:FF:000001">
    <property type="entry name" value="Envelope glycoprotein gp160"/>
    <property type="match status" value="1"/>
</dbReference>
<evidence type="ECO:0000256" key="3">
    <source>
        <dbReference type="ARBA" id="ARBA00004505"/>
    </source>
</evidence>
<dbReference type="GO" id="GO:0039654">
    <property type="term" value="P:fusion of virus membrane with host endosome membrane"/>
    <property type="evidence" value="ECO:0007669"/>
    <property type="project" value="UniProtKB-UniRule"/>
</dbReference>
<comment type="PTM">
    <text evidence="32">Highly glycosylated by host. The high number of glycan on the protein is reffered to as 'glycan shield' because it contributes to hide protein sequence from adaptive immune system.</text>
</comment>
<dbReference type="Pfam" id="PF00517">
    <property type="entry name" value="GP41"/>
    <property type="match status" value="1"/>
</dbReference>
<dbReference type="GO" id="GO:0019082">
    <property type="term" value="P:viral protein processing"/>
    <property type="evidence" value="ECO:0007669"/>
    <property type="project" value="UniProtKB-UniRule"/>
</dbReference>
<keyword evidence="10 32" id="KW-1165">Clathrin-mediated endocytosis of virus by host</keyword>
<keyword evidence="12 32" id="KW-1162">Viral penetration into host cytoplasm</keyword>
<organism evidence="37">
    <name type="scientific">Human immunodeficiency virus type 1</name>
    <name type="common">HIV-1</name>
    <dbReference type="NCBI Taxonomy" id="11676"/>
    <lineage>
        <taxon>Viruses</taxon>
        <taxon>Riboviria</taxon>
        <taxon>Pararnavirae</taxon>
        <taxon>Artverviricota</taxon>
        <taxon>Revtraviricetes</taxon>
        <taxon>Ortervirales</taxon>
        <taxon>Retroviridae</taxon>
        <taxon>Orthoretrovirinae</taxon>
        <taxon>Lentivirus</taxon>
        <taxon>Lentivirus humimdef1</taxon>
    </lineage>
</organism>
<proteinExistence type="inferred from homology"/>
<feature type="transmembrane region" description="Helical" evidence="33">
    <location>
        <begin position="13"/>
        <end position="39"/>
    </location>
</feature>
<name>L7WJ39_HV1</name>
<feature type="disulfide bond" evidence="32">
    <location>
        <begin position="51"/>
        <end position="71"/>
    </location>
</feature>
<dbReference type="FunFam" id="2.170.40.20:FF:000003">
    <property type="entry name" value="Envelope glycoprotein gp160"/>
    <property type="match status" value="1"/>
</dbReference>
<keyword evidence="20 32" id="KW-0261">Viral envelope protein</keyword>
<evidence type="ECO:0000256" key="5">
    <source>
        <dbReference type="ARBA" id="ARBA00004578"/>
    </source>
</evidence>
<keyword evidence="15 32" id="KW-0053">Apoptosis</keyword>
<keyword evidence="29 32" id="KW-0899">Viral immunoevasion</keyword>
<comment type="domain">
    <text evidence="32">The YXXL motif is involved in determining the exact site of viral release at the surface of infected mononuclear cells and promotes endocytosis. YXXL and di-leucine endocytosis motifs interact directly or indirectly with the clathrin adapter complexes, opperate independently, and their activities are not additive.</text>
</comment>
<comment type="PTM">
    <text evidence="32">Specific enzymatic cleavages in vivo yield mature proteins. Envelope glycoproteins are synthesized as a inactive precursor that is heavily N-glycosylated and processed likely by host cell furin in the Golgi to yield the mature SU and TM proteins. The cleavage site between SU and TM requires the minimal sequence [KR]-X-[KR]-R. About 2 of the 9 disulfide bonds of gp41 are reduced by P4HB/PDI, following binding to CD4 receptor.</text>
</comment>
<keyword evidence="26 32" id="KW-0564">Palmitate</keyword>
<comment type="function">
    <text evidence="32">Transmembrane protein gp41: Acts as a class I viral fusion protein. Under the current model, the protein has at least 3 conformational states: pre-fusion native state, pre-hairpin intermediate state, and post-fusion hairpin state. During fusion of viral and target intracellular membranes, the coiled coil regions (heptad repeats) assume a trimer-of-hairpins structure, positioning the fusion peptide in close proximity to the C-terminal region of the ectodomain. The formation of this structure appears to drive apposition and subsequent fusion of viral and target cell membranes. Complete fusion occurs in host cell endosomes and is dynamin-dependent, however some lipid transfer might occur at the plasma membrane. The virus undergoes clathrin-dependent internalization long before endosomal fusion, thus minimizing the surface exposure of conserved viral epitopes during fusion and reducing the efficacy of inhibitors targeting these epitopes. Membranes fusion leads to delivery of the nucleocapsid into the cytoplasm.</text>
</comment>
<comment type="miscellaneous">
    <text evidence="32">Inhibitors targeting HIV-1 viral envelope proteins are used as antiretroviral drugs. Attachment of virions to the cell surface via non-specific interactions and CD4 binding can be blocked by inhibitors that include cyanovirin-N, cyclotriazadisulfonamide analogs, PRO 2000, TNX 355 and PRO 542. In addition, BMS 806 can block CD4-induced conformational changes. Env interactions with the coreceptor molecules can be targeted by CCR5 antagonists including SCH-D, maraviroc (UK 427857) and aplaviroc (GW 873140), and the CXCR4 antagonist AMD 070. Fusion of viral and cellular membranes can be inhibited by peptides such as enfuvirtide and tifuvirtide (T 1249). Resistance to inhibitors associated with mutations in Env are observed. Most of the time, single mutations confer only a modest reduction in drug susceptibility. Combination of several mutations is usually required to develop a high-level drug resistance.</text>
</comment>
<dbReference type="EMBL" id="KC186943">
    <property type="protein sequence ID" value="AGC80778.1"/>
    <property type="molecule type" value="Genomic_RNA"/>
</dbReference>
<keyword evidence="30 32" id="KW-0449">Lipoprotein</keyword>
<gene>
    <name evidence="32 37" type="primary">env</name>
</gene>
<dbReference type="GO" id="GO:0005198">
    <property type="term" value="F:structural molecule activity"/>
    <property type="evidence" value="ECO:0007669"/>
    <property type="project" value="UniProtKB-UniRule"/>
</dbReference>
<dbReference type="HAMAP" id="MF_04083">
    <property type="entry name" value="HIV_ENV"/>
    <property type="match status" value="1"/>
</dbReference>
<dbReference type="FunFam" id="2.170.40.20:FF:000004">
    <property type="entry name" value="Envelope glycoprotein gp160"/>
    <property type="match status" value="1"/>
</dbReference>
<keyword evidence="23 32" id="KW-1039">Host endosome</keyword>
<keyword evidence="21 32" id="KW-1164">Virus endocytosis by host</keyword>
<keyword evidence="31 32" id="KW-1160">Virus entry into host cell</keyword>
<keyword evidence="9 32" id="KW-1032">Host cell membrane</keyword>
<evidence type="ECO:0000256" key="16">
    <source>
        <dbReference type="ARBA" id="ARBA00022729"/>
    </source>
</evidence>
<keyword evidence="13 32" id="KW-0165">Cleavage on pair of basic residues</keyword>
<evidence type="ECO:0000256" key="28">
    <source>
        <dbReference type="ARBA" id="ARBA00023180"/>
    </source>
</evidence>
<comment type="caution">
    <text evidence="32 33">Lacks conserved residue(s) required for the propagation of feature annotation.</text>
</comment>
<feature type="disulfide bond" evidence="32">
    <location>
        <begin position="587"/>
        <end position="593"/>
    </location>
</feature>
<protein>
    <recommendedName>
        <fullName evidence="32">Envelope glycoprotein gp160</fullName>
    </recommendedName>
    <alternativeName>
        <fullName evidence="32">Env polyprotein</fullName>
    </alternativeName>
    <component>
        <recommendedName>
            <fullName evidence="32">Surface protein gp120</fullName>
            <shortName evidence="32">SU</shortName>
        </recommendedName>
        <alternativeName>
            <fullName evidence="32">Glycoprotein 120</fullName>
            <shortName evidence="32">gp120</shortName>
        </alternativeName>
    </component>
    <component>
        <recommendedName>
            <fullName evidence="32">Transmembrane protein gp41</fullName>
            <shortName evidence="32">TM</shortName>
        </recommendedName>
        <alternativeName>
            <fullName evidence="32">Glycoprotein 41</fullName>
            <shortName evidence="32">gp41</shortName>
        </alternativeName>
    </component>
</protein>
<evidence type="ECO:0000313" key="37">
    <source>
        <dbReference type="EMBL" id="AGC80778.1"/>
    </source>
</evidence>
<keyword evidence="28 32" id="KW-0325">Glycoprotein</keyword>
<dbReference type="GO" id="GO:1903911">
    <property type="term" value="P:positive regulation of receptor clustering"/>
    <property type="evidence" value="ECO:0007669"/>
    <property type="project" value="UniProtKB-UniRule"/>
</dbReference>
<evidence type="ECO:0000256" key="21">
    <source>
        <dbReference type="ARBA" id="ARBA00022890"/>
    </source>
</evidence>
<feature type="domain" description="Human immunodeficiency virus 1 envelope glycoprotein Gp120" evidence="35">
    <location>
        <begin position="31"/>
        <end position="136"/>
    </location>
</feature>
<comment type="miscellaneous">
    <text evidence="32">HIV-1 lineages are divided in three main groups, M (for Major), O (for Outlier), and N (for New, or Non-M, Non-O). The vast majority of strains found worldwide belong to the group M. Group O seems to be endemic to and largely confined to Cameroon and neighboring countries in West Central Africa, where these viruses represent a small minority of HIV-1 strains. The group N is represented by a limited number of isolates from Cameroonian persons. The group M is further subdivided in 9 clades or subtypes (A to D, F to H, J and K).</text>
</comment>
<dbReference type="Gene3D" id="1.10.287.210">
    <property type="match status" value="1"/>
</dbReference>
<evidence type="ECO:0000256" key="18">
    <source>
        <dbReference type="ARBA" id="ARBA00022844"/>
    </source>
</evidence>
<dbReference type="InterPro" id="IPR000328">
    <property type="entry name" value="GP41-like"/>
</dbReference>
<feature type="region of interest" description="MPER; binding to GalCer" evidence="32">
    <location>
        <begin position="651"/>
        <end position="672"/>
    </location>
</feature>
<dbReference type="GO" id="GO:0019031">
    <property type="term" value="C:viral envelope"/>
    <property type="evidence" value="ECO:0007669"/>
    <property type="project" value="UniProtKB-KW"/>
</dbReference>
<comment type="function">
    <text evidence="32">Envelope glycoprotein gp160: Oligomerizes in the host endoplasmic reticulum into predominantly trimers. In a second time, gp160 transits in the host Golgi, where glycosylation is completed. The precursor is then proteolytically cleaved in the trans-Golgi and thereby activated by cellular furin or furin-like proteases to produce gp120 and gp41.</text>
</comment>
<dbReference type="GO" id="GO:1903908">
    <property type="term" value="P:positive regulation of plasma membrane raft polarization"/>
    <property type="evidence" value="ECO:0007669"/>
    <property type="project" value="UniProtKB-UniRule"/>
</dbReference>
<evidence type="ECO:0000256" key="22">
    <source>
        <dbReference type="ARBA" id="ARBA00022989"/>
    </source>
</evidence>
<evidence type="ECO:0000256" key="12">
    <source>
        <dbReference type="ARBA" id="ARBA00022595"/>
    </source>
</evidence>
<comment type="similarity">
    <text evidence="32">Belongs to the HIV-1 env protein family.</text>
</comment>
<evidence type="ECO:0000256" key="1">
    <source>
        <dbReference type="ARBA" id="ARBA00004402"/>
    </source>
</evidence>
<feature type="chain" id="PRO_5023306948" description="Envelope glycoprotein gp160" evidence="32">
    <location>
        <begin position="30"/>
        <end position="852"/>
    </location>
</feature>
<evidence type="ECO:0000256" key="19">
    <source>
        <dbReference type="ARBA" id="ARBA00022870"/>
    </source>
</evidence>
<evidence type="ECO:0000256" key="17">
    <source>
        <dbReference type="ARBA" id="ARBA00022804"/>
    </source>
</evidence>
<keyword evidence="18 32" id="KW-0946">Virion</keyword>
<dbReference type="GO" id="GO:0044175">
    <property type="term" value="C:host cell endosome membrane"/>
    <property type="evidence" value="ECO:0007669"/>
    <property type="project" value="UniProtKB-SubCell"/>
</dbReference>
<evidence type="ECO:0000256" key="7">
    <source>
        <dbReference type="ARBA" id="ARBA00022506"/>
    </source>
</evidence>
<dbReference type="InterPro" id="IPR036377">
    <property type="entry name" value="Gp120_core_sf"/>
</dbReference>
<feature type="domain" description="Retroviral envelope protein GP41-like" evidence="36">
    <location>
        <begin position="519"/>
        <end position="709"/>
    </location>
</feature>